<keyword evidence="1" id="KW-0732">Signal</keyword>
<gene>
    <name evidence="2" type="ORF">PX52LOC_05217</name>
</gene>
<dbReference type="EMBL" id="CP042425">
    <property type="protein sequence ID" value="QEL18203.1"/>
    <property type="molecule type" value="Genomic_DNA"/>
</dbReference>
<accession>A0A5C1AIX7</accession>
<evidence type="ECO:0000256" key="1">
    <source>
        <dbReference type="SAM" id="SignalP"/>
    </source>
</evidence>
<feature type="chain" id="PRO_5022986633" evidence="1">
    <location>
        <begin position="21"/>
        <end position="190"/>
    </location>
</feature>
<dbReference type="OrthoDB" id="281402at2"/>
<dbReference type="KEGG" id="lrs:PX52LOC_05217"/>
<reference evidence="3" key="1">
    <citation type="submission" date="2019-08" db="EMBL/GenBank/DDBJ databases">
        <title>Limnoglobus roseus gen. nov., sp. nov., a novel freshwater planctomycete with a giant genome from the family Gemmataceae.</title>
        <authorList>
            <person name="Kulichevskaya I.S."/>
            <person name="Naumoff D.G."/>
            <person name="Miroshnikov K."/>
            <person name="Ivanova A."/>
            <person name="Philippov D.A."/>
            <person name="Hakobyan A."/>
            <person name="Rijpstra I.C."/>
            <person name="Sinninghe Damste J.S."/>
            <person name="Liesack W."/>
            <person name="Dedysh S.N."/>
        </authorList>
    </citation>
    <scope>NUCLEOTIDE SEQUENCE [LARGE SCALE GENOMIC DNA]</scope>
    <source>
        <strain evidence="3">PX52</strain>
    </source>
</reference>
<dbReference type="AlphaFoldDB" id="A0A5C1AIX7"/>
<sequence>MLAKFCSTVLLLVIAATAPAADKDAWYAKAVKGAEVAFEPAEAKPGQTVTFKLTITLNDGYYTYPLKQPDANAKGMVNKFKFPAPGSVVFVGDAADPEGYDTKAEPLLEILELRTYKKSVTFERKAVVSPKAKAGETTVKLDGFLLTVCDASNCYPTKTLTPEAKLKVLDGSVEVEKAYTAEVAKALEPK</sequence>
<keyword evidence="3" id="KW-1185">Reference proteome</keyword>
<organism evidence="2 3">
    <name type="scientific">Limnoglobus roseus</name>
    <dbReference type="NCBI Taxonomy" id="2598579"/>
    <lineage>
        <taxon>Bacteria</taxon>
        <taxon>Pseudomonadati</taxon>
        <taxon>Planctomycetota</taxon>
        <taxon>Planctomycetia</taxon>
        <taxon>Gemmatales</taxon>
        <taxon>Gemmataceae</taxon>
        <taxon>Limnoglobus</taxon>
    </lineage>
</organism>
<evidence type="ECO:0000313" key="3">
    <source>
        <dbReference type="Proteomes" id="UP000324974"/>
    </source>
</evidence>
<name>A0A5C1AIX7_9BACT</name>
<protein>
    <submittedName>
        <fullName evidence="2">Thiol:disulfide interchange protein DsbD 2</fullName>
    </submittedName>
</protein>
<evidence type="ECO:0000313" key="2">
    <source>
        <dbReference type="EMBL" id="QEL18203.1"/>
    </source>
</evidence>
<dbReference type="Proteomes" id="UP000324974">
    <property type="component" value="Chromosome"/>
</dbReference>
<feature type="signal peptide" evidence="1">
    <location>
        <begin position="1"/>
        <end position="20"/>
    </location>
</feature>
<proteinExistence type="predicted"/>
<dbReference type="RefSeq" id="WP_149112730.1">
    <property type="nucleotide sequence ID" value="NZ_CP042425.1"/>
</dbReference>